<evidence type="ECO:0000313" key="4">
    <source>
        <dbReference type="EMBL" id="KCZ89034.1"/>
    </source>
</evidence>
<evidence type="ECO:0000313" key="5">
    <source>
        <dbReference type="Proteomes" id="UP000024816"/>
    </source>
</evidence>
<dbReference type="InterPro" id="IPR021729">
    <property type="entry name" value="DUF3298"/>
</dbReference>
<feature type="chain" id="PRO_5001572822" evidence="2">
    <location>
        <begin position="20"/>
        <end position="295"/>
    </location>
</feature>
<dbReference type="Gene3D" id="3.30.565.40">
    <property type="entry name" value="Fervidobacterium nodosum Rt17-B1 like"/>
    <property type="match status" value="1"/>
</dbReference>
<accession>A0A059FEK0</accession>
<dbReference type="InterPro" id="IPR037126">
    <property type="entry name" value="PdaC/RsiV-like_sf"/>
</dbReference>
<dbReference type="AlphaFoldDB" id="A0A059FEK0"/>
<dbReference type="Gene3D" id="3.90.640.20">
    <property type="entry name" value="Heat-shock cognate protein, ATPase"/>
    <property type="match status" value="1"/>
</dbReference>
<feature type="domain" description="DUF3298" evidence="3">
    <location>
        <begin position="241"/>
        <end position="268"/>
    </location>
</feature>
<evidence type="ECO:0000256" key="1">
    <source>
        <dbReference type="SAM" id="MobiDB-lite"/>
    </source>
</evidence>
<keyword evidence="5" id="KW-1185">Reference proteome</keyword>
<organism evidence="4 5">
    <name type="scientific">Hyphomonas jannaschiana VP2</name>
    <dbReference type="NCBI Taxonomy" id="1280952"/>
    <lineage>
        <taxon>Bacteria</taxon>
        <taxon>Pseudomonadati</taxon>
        <taxon>Pseudomonadota</taxon>
        <taxon>Alphaproteobacteria</taxon>
        <taxon>Hyphomonadales</taxon>
        <taxon>Hyphomonadaceae</taxon>
        <taxon>Hyphomonas</taxon>
    </lineage>
</organism>
<dbReference type="RefSeq" id="WP_035580129.1">
    <property type="nucleotide sequence ID" value="NZ_ARYJ01000004.1"/>
</dbReference>
<feature type="signal peptide" evidence="2">
    <location>
        <begin position="1"/>
        <end position="19"/>
    </location>
</feature>
<dbReference type="PROSITE" id="PS51257">
    <property type="entry name" value="PROKAR_LIPOPROTEIN"/>
    <property type="match status" value="1"/>
</dbReference>
<proteinExistence type="predicted"/>
<protein>
    <submittedName>
        <fullName evidence="4">Putative lipoprotein</fullName>
    </submittedName>
</protein>
<dbReference type="EMBL" id="ARYJ01000004">
    <property type="protein sequence ID" value="KCZ89034.1"/>
    <property type="molecule type" value="Genomic_DNA"/>
</dbReference>
<comment type="caution">
    <text evidence="4">The sequence shown here is derived from an EMBL/GenBank/DDBJ whole genome shotgun (WGS) entry which is preliminary data.</text>
</comment>
<evidence type="ECO:0000256" key="2">
    <source>
        <dbReference type="SAM" id="SignalP"/>
    </source>
</evidence>
<keyword evidence="4" id="KW-0449">Lipoprotein</keyword>
<feature type="region of interest" description="Disordered" evidence="1">
    <location>
        <begin position="22"/>
        <end position="50"/>
    </location>
</feature>
<evidence type="ECO:0000259" key="3">
    <source>
        <dbReference type="Pfam" id="PF11738"/>
    </source>
</evidence>
<dbReference type="Pfam" id="PF11738">
    <property type="entry name" value="DUF3298"/>
    <property type="match status" value="1"/>
</dbReference>
<dbReference type="Proteomes" id="UP000024816">
    <property type="component" value="Unassembled WGS sequence"/>
</dbReference>
<sequence>MKQTLLLSAAFLMAGLSGACGQAGEAGGTPDTRPVAELPGTDTPDGETQVNPADSPEAILAALPRTIVVDNDVLTADVSIDEAVFSFTPALAQDIVADAQARIDAMEADAKTYQKVDPDYFRPYALKIDWQVTGAAGMLAGLEGFIYTHTGGAHGNYMTDGRIYNTQTGERMRIGDLFSDKEAAAVALAPKVYELVARAKTARSGSPDSYEMFLGESKDAMSVSDVLAGNISLIASTEAGKLGGLALHYAPYEIGSYAEGAYHITLPQADFRTLLKPAYRTLFAGEPAEIQRLGE</sequence>
<name>A0A059FEK0_9PROT</name>
<reference evidence="4 5" key="1">
    <citation type="journal article" date="2014" name="Antonie Van Leeuwenhoek">
        <title>Hyphomonas beringensis sp. nov. and Hyphomonas chukchiensis sp. nov., isolated from surface seawater of the Bering Sea and Chukchi Sea.</title>
        <authorList>
            <person name="Li C."/>
            <person name="Lai Q."/>
            <person name="Li G."/>
            <person name="Dong C."/>
            <person name="Wang J."/>
            <person name="Liao Y."/>
            <person name="Shao Z."/>
        </authorList>
    </citation>
    <scope>NUCLEOTIDE SEQUENCE [LARGE SCALE GENOMIC DNA]</scope>
    <source>
        <strain evidence="4 5">VP2</strain>
    </source>
</reference>
<dbReference type="eggNOG" id="ENOG5031DQ0">
    <property type="taxonomic scope" value="Bacteria"/>
</dbReference>
<gene>
    <name evidence="4" type="ORF">HJA_07052</name>
</gene>
<keyword evidence="2" id="KW-0732">Signal</keyword>
<dbReference type="STRING" id="1280952.HJA_07052"/>
<dbReference type="PATRIC" id="fig|1280952.3.peg.1401"/>
<dbReference type="OrthoDB" id="4760806at2"/>